<evidence type="ECO:0000256" key="1">
    <source>
        <dbReference type="ARBA" id="ARBA00011245"/>
    </source>
</evidence>
<keyword evidence="2" id="KW-0808">Transferase</keyword>
<dbReference type="PROSITE" id="PS00107">
    <property type="entry name" value="PROTEIN_KINASE_ATP"/>
    <property type="match status" value="1"/>
</dbReference>
<dbReference type="GO" id="GO:0016020">
    <property type="term" value="C:membrane"/>
    <property type="evidence" value="ECO:0007669"/>
    <property type="project" value="TreeGrafter"/>
</dbReference>
<evidence type="ECO:0000256" key="5">
    <source>
        <dbReference type="ARBA" id="ARBA00022840"/>
    </source>
</evidence>
<dbReference type="Proteomes" id="UP000054937">
    <property type="component" value="Unassembled WGS sequence"/>
</dbReference>
<comment type="similarity">
    <text evidence="7">Belongs to the protein kinase superfamily.</text>
</comment>
<dbReference type="Pfam" id="PF00069">
    <property type="entry name" value="Pkinase"/>
    <property type="match status" value="1"/>
</dbReference>
<dbReference type="GO" id="GO:0000407">
    <property type="term" value="C:phagophore assembly site"/>
    <property type="evidence" value="ECO:0007669"/>
    <property type="project" value="TreeGrafter"/>
</dbReference>
<keyword evidence="7" id="KW-0723">Serine/threonine-protein kinase</keyword>
<dbReference type="GO" id="GO:0005524">
    <property type="term" value="F:ATP binding"/>
    <property type="evidence" value="ECO:0007669"/>
    <property type="project" value="UniProtKB-UniRule"/>
</dbReference>
<dbReference type="InParanoid" id="A0A0V0QRU5"/>
<dbReference type="SMART" id="SM00220">
    <property type="entry name" value="S_TKc"/>
    <property type="match status" value="1"/>
</dbReference>
<proteinExistence type="inferred from homology"/>
<protein>
    <submittedName>
        <fullName evidence="9">Protein kinase-like domain</fullName>
    </submittedName>
</protein>
<comment type="subunit">
    <text evidence="1">Monomer.</text>
</comment>
<dbReference type="PIRSF" id="PIRSF000654">
    <property type="entry name" value="Integrin-linked_kinase"/>
    <property type="match status" value="1"/>
</dbReference>
<dbReference type="GO" id="GO:0010506">
    <property type="term" value="P:regulation of autophagy"/>
    <property type="evidence" value="ECO:0007669"/>
    <property type="project" value="InterPro"/>
</dbReference>
<dbReference type="PROSITE" id="PS00108">
    <property type="entry name" value="PROTEIN_KINASE_ST"/>
    <property type="match status" value="1"/>
</dbReference>
<dbReference type="PROSITE" id="PS50011">
    <property type="entry name" value="PROTEIN_KINASE_DOM"/>
    <property type="match status" value="1"/>
</dbReference>
<dbReference type="PANTHER" id="PTHR24348:SF22">
    <property type="entry name" value="NON-SPECIFIC SERINE_THREONINE PROTEIN KINASE"/>
    <property type="match status" value="1"/>
</dbReference>
<keyword evidence="3 6" id="KW-0547">Nucleotide-binding</keyword>
<reference evidence="9 10" key="1">
    <citation type="journal article" date="2015" name="Sci. Rep.">
        <title>Genome of the facultative scuticociliatosis pathogen Pseudocohnilembus persalinus provides insight into its virulence through horizontal gene transfer.</title>
        <authorList>
            <person name="Xiong J."/>
            <person name="Wang G."/>
            <person name="Cheng J."/>
            <person name="Tian M."/>
            <person name="Pan X."/>
            <person name="Warren A."/>
            <person name="Jiang C."/>
            <person name="Yuan D."/>
            <person name="Miao W."/>
        </authorList>
    </citation>
    <scope>NUCLEOTIDE SEQUENCE [LARGE SCALE GENOMIC DNA]</scope>
    <source>
        <strain evidence="9">36N120E</strain>
    </source>
</reference>
<dbReference type="InterPro" id="IPR045269">
    <property type="entry name" value="Atg1-like"/>
</dbReference>
<accession>A0A0V0QRU5</accession>
<evidence type="ECO:0000313" key="9">
    <source>
        <dbReference type="EMBL" id="KRX04744.1"/>
    </source>
</evidence>
<dbReference type="InterPro" id="IPR000719">
    <property type="entry name" value="Prot_kinase_dom"/>
</dbReference>
<feature type="domain" description="Protein kinase" evidence="8">
    <location>
        <begin position="14"/>
        <end position="255"/>
    </location>
</feature>
<name>A0A0V0QRU5_PSEPJ</name>
<keyword evidence="5 6" id="KW-0067">ATP-binding</keyword>
<dbReference type="Gene3D" id="1.10.510.10">
    <property type="entry name" value="Transferase(Phosphotransferase) domain 1"/>
    <property type="match status" value="1"/>
</dbReference>
<gene>
    <name evidence="9" type="ORF">PPERSA_11800</name>
</gene>
<dbReference type="InterPro" id="IPR008271">
    <property type="entry name" value="Ser/Thr_kinase_AS"/>
</dbReference>
<keyword evidence="10" id="KW-1185">Reference proteome</keyword>
<dbReference type="OMA" id="FRINEYR"/>
<dbReference type="GO" id="GO:0005776">
    <property type="term" value="C:autophagosome"/>
    <property type="evidence" value="ECO:0007669"/>
    <property type="project" value="TreeGrafter"/>
</dbReference>
<dbReference type="GO" id="GO:0000045">
    <property type="term" value="P:autophagosome assembly"/>
    <property type="evidence" value="ECO:0007669"/>
    <property type="project" value="TreeGrafter"/>
</dbReference>
<dbReference type="GO" id="GO:0005829">
    <property type="term" value="C:cytosol"/>
    <property type="evidence" value="ECO:0007669"/>
    <property type="project" value="TreeGrafter"/>
</dbReference>
<dbReference type="SUPFAM" id="SSF56112">
    <property type="entry name" value="Protein kinase-like (PK-like)"/>
    <property type="match status" value="1"/>
</dbReference>
<dbReference type="InterPro" id="IPR011009">
    <property type="entry name" value="Kinase-like_dom_sf"/>
</dbReference>
<comment type="caution">
    <text evidence="9">The sequence shown here is derived from an EMBL/GenBank/DDBJ whole genome shotgun (WGS) entry which is preliminary data.</text>
</comment>
<dbReference type="FunFam" id="1.10.510.10:FF:000571">
    <property type="entry name" value="Maternal embryonic leucine zipper kinase"/>
    <property type="match status" value="1"/>
</dbReference>
<evidence type="ECO:0000259" key="8">
    <source>
        <dbReference type="PROSITE" id="PS50011"/>
    </source>
</evidence>
<organism evidence="9 10">
    <name type="scientific">Pseudocohnilembus persalinus</name>
    <name type="common">Ciliate</name>
    <dbReference type="NCBI Taxonomy" id="266149"/>
    <lineage>
        <taxon>Eukaryota</taxon>
        <taxon>Sar</taxon>
        <taxon>Alveolata</taxon>
        <taxon>Ciliophora</taxon>
        <taxon>Intramacronucleata</taxon>
        <taxon>Oligohymenophorea</taxon>
        <taxon>Scuticociliatia</taxon>
        <taxon>Philasterida</taxon>
        <taxon>Pseudocohnilembidae</taxon>
        <taxon>Pseudocohnilembus</taxon>
    </lineage>
</organism>
<evidence type="ECO:0000256" key="6">
    <source>
        <dbReference type="PROSITE-ProRule" id="PRU10141"/>
    </source>
</evidence>
<sequence>MQQINQVDLGNFQFNKKFCLGQGNFGKVYQGQDKKNGKIVAIKEIERRGLQNNDYLKQQFRNETQIIKNLPHNQNIVKFIELVEVENYIYLVQEFCKDGDLKDKIVSFSYIEENEALIIIQQIIEAFQHLHKYGIIHRDLKPANILIHDDKYKLADFGFAKTLQQNIGQHMLTSVVGSPYYMSPQLLKNDKYSYKTDIWSLGMIFYEMLFGDLPWMANDPKCLLQKILNDPVNCKRKNISLSKESIELLKMSLLG</sequence>
<dbReference type="OrthoDB" id="284577at2759"/>
<dbReference type="PANTHER" id="PTHR24348">
    <property type="entry name" value="SERINE/THREONINE-PROTEIN KINASE UNC-51-RELATED"/>
    <property type="match status" value="1"/>
</dbReference>
<evidence type="ECO:0000256" key="7">
    <source>
        <dbReference type="RuleBase" id="RU000304"/>
    </source>
</evidence>
<feature type="binding site" evidence="6">
    <location>
        <position position="43"/>
    </location>
    <ligand>
        <name>ATP</name>
        <dbReference type="ChEBI" id="CHEBI:30616"/>
    </ligand>
</feature>
<dbReference type="AlphaFoldDB" id="A0A0V0QRU5"/>
<dbReference type="InterPro" id="IPR017441">
    <property type="entry name" value="Protein_kinase_ATP_BS"/>
</dbReference>
<keyword evidence="4 9" id="KW-0418">Kinase</keyword>
<dbReference type="EMBL" id="LDAU01000111">
    <property type="protein sequence ID" value="KRX04744.1"/>
    <property type="molecule type" value="Genomic_DNA"/>
</dbReference>
<evidence type="ECO:0000313" key="10">
    <source>
        <dbReference type="Proteomes" id="UP000054937"/>
    </source>
</evidence>
<evidence type="ECO:0000256" key="3">
    <source>
        <dbReference type="ARBA" id="ARBA00022741"/>
    </source>
</evidence>
<dbReference type="FunFam" id="3.30.200.20:FF:000042">
    <property type="entry name" value="Aurora kinase A"/>
    <property type="match status" value="1"/>
</dbReference>
<evidence type="ECO:0000256" key="4">
    <source>
        <dbReference type="ARBA" id="ARBA00022777"/>
    </source>
</evidence>
<evidence type="ECO:0000256" key="2">
    <source>
        <dbReference type="ARBA" id="ARBA00022679"/>
    </source>
</evidence>
<dbReference type="GO" id="GO:0004674">
    <property type="term" value="F:protein serine/threonine kinase activity"/>
    <property type="evidence" value="ECO:0007669"/>
    <property type="project" value="UniProtKB-KW"/>
</dbReference>